<keyword evidence="2" id="KW-1185">Reference proteome</keyword>
<reference evidence="1 2" key="1">
    <citation type="submission" date="2021-06" db="EMBL/GenBank/DDBJ databases">
        <title>Bacillus sp. RD4P76, an endophyte from a halophyte.</title>
        <authorList>
            <person name="Sun J.-Q."/>
        </authorList>
    </citation>
    <scope>NUCLEOTIDE SEQUENCE [LARGE SCALE GENOMIC DNA]</scope>
    <source>
        <strain evidence="1 2">CGMCC 1.15917</strain>
    </source>
</reference>
<proteinExistence type="predicted"/>
<evidence type="ECO:0000313" key="2">
    <source>
        <dbReference type="Proteomes" id="UP000784880"/>
    </source>
</evidence>
<protein>
    <submittedName>
        <fullName evidence="1">Uncharacterized protein</fullName>
    </submittedName>
</protein>
<dbReference type="RefSeq" id="WP_217068455.1">
    <property type="nucleotide sequence ID" value="NZ_JAHQCS010000163.1"/>
</dbReference>
<gene>
    <name evidence="1" type="ORF">KS419_20515</name>
</gene>
<dbReference type="Proteomes" id="UP000784880">
    <property type="component" value="Unassembled WGS sequence"/>
</dbReference>
<comment type="caution">
    <text evidence="1">The sequence shown here is derived from an EMBL/GenBank/DDBJ whole genome shotgun (WGS) entry which is preliminary data.</text>
</comment>
<name>A0ABS6JKP5_9BACI</name>
<dbReference type="EMBL" id="JAHQCS010000163">
    <property type="protein sequence ID" value="MBU9714123.1"/>
    <property type="molecule type" value="Genomic_DNA"/>
</dbReference>
<sequence length="121" mass="14532">MRDFDQFIEEECKRGNGIDLEPLRGWIYKTADELAEECMMTISRKTMREHLKKLTKRGWILERDNPRFKWDHTKQYRVDIVKLQADLIAIGYYLKGYKLDVSEILKKEPKEKKIQGKRIAL</sequence>
<accession>A0ABS6JKP5</accession>
<organism evidence="1 2">
    <name type="scientific">Evansella tamaricis</name>
    <dbReference type="NCBI Taxonomy" id="2069301"/>
    <lineage>
        <taxon>Bacteria</taxon>
        <taxon>Bacillati</taxon>
        <taxon>Bacillota</taxon>
        <taxon>Bacilli</taxon>
        <taxon>Bacillales</taxon>
        <taxon>Bacillaceae</taxon>
        <taxon>Evansella</taxon>
    </lineage>
</organism>
<evidence type="ECO:0000313" key="1">
    <source>
        <dbReference type="EMBL" id="MBU9714123.1"/>
    </source>
</evidence>